<feature type="compositionally biased region" description="Polar residues" evidence="1">
    <location>
        <begin position="1"/>
        <end position="14"/>
    </location>
</feature>
<feature type="compositionally biased region" description="Polar residues" evidence="1">
    <location>
        <begin position="135"/>
        <end position="144"/>
    </location>
</feature>
<proteinExistence type="predicted"/>
<feature type="region of interest" description="Disordered" evidence="1">
    <location>
        <begin position="1"/>
        <end position="23"/>
    </location>
</feature>
<feature type="region of interest" description="Disordered" evidence="1">
    <location>
        <begin position="101"/>
        <end position="174"/>
    </location>
</feature>
<evidence type="ECO:0000256" key="1">
    <source>
        <dbReference type="SAM" id="MobiDB-lite"/>
    </source>
</evidence>
<protein>
    <submittedName>
        <fullName evidence="2">Uncharacterized protein</fullName>
    </submittedName>
</protein>
<dbReference type="EMBL" id="SRLO01001773">
    <property type="protein sequence ID" value="TNN35409.1"/>
    <property type="molecule type" value="Genomic_DNA"/>
</dbReference>
<evidence type="ECO:0000313" key="3">
    <source>
        <dbReference type="Proteomes" id="UP000314294"/>
    </source>
</evidence>
<feature type="compositionally biased region" description="Polar residues" evidence="1">
    <location>
        <begin position="101"/>
        <end position="114"/>
    </location>
</feature>
<comment type="caution">
    <text evidence="2">The sequence shown here is derived from an EMBL/GenBank/DDBJ whole genome shotgun (WGS) entry which is preliminary data.</text>
</comment>
<gene>
    <name evidence="2" type="ORF">EYF80_054427</name>
</gene>
<sequence length="193" mass="20073">MKSWLKRSSNAAENTDTHTGRTAPPPLVVELVLLPVEPPVESVVGELLPVESGVAVVGVTPPGITAVVTPPGITAVVTPPGITVVVSVMVNNVLEPRSRAPTSRTVVKTPTASGPRQEVDTQLRGAVGVGPVDSPRSSTFSSTPAAGGGSLTAVERNRHSPSPAGSHSFGFDRHVFVNPQPERVTITWETRES</sequence>
<keyword evidence="3" id="KW-1185">Reference proteome</keyword>
<accession>A0A4Z2F2N2</accession>
<name>A0A4Z2F2N2_9TELE</name>
<dbReference type="Proteomes" id="UP000314294">
    <property type="component" value="Unassembled WGS sequence"/>
</dbReference>
<dbReference type="AlphaFoldDB" id="A0A4Z2F2N2"/>
<reference evidence="2 3" key="1">
    <citation type="submission" date="2019-03" db="EMBL/GenBank/DDBJ databases">
        <title>First draft genome of Liparis tanakae, snailfish: a comprehensive survey of snailfish specific genes.</title>
        <authorList>
            <person name="Kim W."/>
            <person name="Song I."/>
            <person name="Jeong J.-H."/>
            <person name="Kim D."/>
            <person name="Kim S."/>
            <person name="Ryu S."/>
            <person name="Song J.Y."/>
            <person name="Lee S.K."/>
        </authorList>
    </citation>
    <scope>NUCLEOTIDE SEQUENCE [LARGE SCALE GENOMIC DNA]</scope>
    <source>
        <tissue evidence="2">Muscle</tissue>
    </source>
</reference>
<organism evidence="2 3">
    <name type="scientific">Liparis tanakae</name>
    <name type="common">Tanaka's snailfish</name>
    <dbReference type="NCBI Taxonomy" id="230148"/>
    <lineage>
        <taxon>Eukaryota</taxon>
        <taxon>Metazoa</taxon>
        <taxon>Chordata</taxon>
        <taxon>Craniata</taxon>
        <taxon>Vertebrata</taxon>
        <taxon>Euteleostomi</taxon>
        <taxon>Actinopterygii</taxon>
        <taxon>Neopterygii</taxon>
        <taxon>Teleostei</taxon>
        <taxon>Neoteleostei</taxon>
        <taxon>Acanthomorphata</taxon>
        <taxon>Eupercaria</taxon>
        <taxon>Perciformes</taxon>
        <taxon>Cottioidei</taxon>
        <taxon>Cottales</taxon>
        <taxon>Liparidae</taxon>
        <taxon>Liparis</taxon>
    </lineage>
</organism>
<evidence type="ECO:0000313" key="2">
    <source>
        <dbReference type="EMBL" id="TNN35409.1"/>
    </source>
</evidence>